<dbReference type="SUPFAM" id="SSF49599">
    <property type="entry name" value="TRAF domain-like"/>
    <property type="match status" value="1"/>
</dbReference>
<dbReference type="AlphaFoldDB" id="K1RIF0"/>
<dbReference type="SUPFAM" id="SSF57850">
    <property type="entry name" value="RING/U-box"/>
    <property type="match status" value="1"/>
</dbReference>
<dbReference type="SUPFAM" id="SSF50978">
    <property type="entry name" value="WD40 repeat-like"/>
    <property type="match status" value="1"/>
</dbReference>
<dbReference type="PROSITE" id="PS50294">
    <property type="entry name" value="WD_REPEATS_REGION"/>
    <property type="match status" value="1"/>
</dbReference>
<dbReference type="Pfam" id="PF00400">
    <property type="entry name" value="WD40"/>
    <property type="match status" value="3"/>
</dbReference>
<dbReference type="InterPro" id="IPR019775">
    <property type="entry name" value="WD40_repeat_CS"/>
</dbReference>
<dbReference type="SMART" id="SM00320">
    <property type="entry name" value="WD40"/>
    <property type="match status" value="6"/>
</dbReference>
<feature type="compositionally biased region" description="Polar residues" evidence="7">
    <location>
        <begin position="256"/>
        <end position="267"/>
    </location>
</feature>
<dbReference type="PANTHER" id="PTHR19848">
    <property type="entry name" value="WD40 REPEAT PROTEIN"/>
    <property type="match status" value="1"/>
</dbReference>
<dbReference type="InterPro" id="IPR036322">
    <property type="entry name" value="WD40_repeat_dom_sf"/>
</dbReference>
<keyword evidence="3" id="KW-0677">Repeat</keyword>
<protein>
    <submittedName>
        <fullName evidence="8">E3 ubiquitin-protein ligase TRAF7</fullName>
    </submittedName>
</protein>
<feature type="compositionally biased region" description="Low complexity" evidence="7">
    <location>
        <begin position="276"/>
        <end position="288"/>
    </location>
</feature>
<dbReference type="SMART" id="SM00184">
    <property type="entry name" value="RING"/>
    <property type="match status" value="1"/>
</dbReference>
<dbReference type="InterPro" id="IPR013083">
    <property type="entry name" value="Znf_RING/FYVE/PHD"/>
</dbReference>
<keyword evidence="1" id="KW-0853">WD repeat</keyword>
<dbReference type="Pfam" id="PF13445">
    <property type="entry name" value="zf-RING_UBOX"/>
    <property type="match status" value="1"/>
</dbReference>
<keyword evidence="5" id="KW-0862">Zinc</keyword>
<dbReference type="Gene3D" id="2.130.10.10">
    <property type="entry name" value="YVTN repeat-like/Quinoprotein amine dehydrogenase"/>
    <property type="match status" value="3"/>
</dbReference>
<accession>K1RIF0</accession>
<reference evidence="8" key="1">
    <citation type="journal article" date="2012" name="Nature">
        <title>The oyster genome reveals stress adaptation and complexity of shell formation.</title>
        <authorList>
            <person name="Zhang G."/>
            <person name="Fang X."/>
            <person name="Guo X."/>
            <person name="Li L."/>
            <person name="Luo R."/>
            <person name="Xu F."/>
            <person name="Yang P."/>
            <person name="Zhang L."/>
            <person name="Wang X."/>
            <person name="Qi H."/>
            <person name="Xiong Z."/>
            <person name="Que H."/>
            <person name="Xie Y."/>
            <person name="Holland P.W."/>
            <person name="Paps J."/>
            <person name="Zhu Y."/>
            <person name="Wu F."/>
            <person name="Chen Y."/>
            <person name="Wang J."/>
            <person name="Peng C."/>
            <person name="Meng J."/>
            <person name="Yang L."/>
            <person name="Liu J."/>
            <person name="Wen B."/>
            <person name="Zhang N."/>
            <person name="Huang Z."/>
            <person name="Zhu Q."/>
            <person name="Feng Y."/>
            <person name="Mount A."/>
            <person name="Hedgecock D."/>
            <person name="Xu Z."/>
            <person name="Liu Y."/>
            <person name="Domazet-Loso T."/>
            <person name="Du Y."/>
            <person name="Sun X."/>
            <person name="Zhang S."/>
            <person name="Liu B."/>
            <person name="Cheng P."/>
            <person name="Jiang X."/>
            <person name="Li J."/>
            <person name="Fan D."/>
            <person name="Wang W."/>
            <person name="Fu W."/>
            <person name="Wang T."/>
            <person name="Wang B."/>
            <person name="Zhang J."/>
            <person name="Peng Z."/>
            <person name="Li Y."/>
            <person name="Li N."/>
            <person name="Wang J."/>
            <person name="Chen M."/>
            <person name="He Y."/>
            <person name="Tan F."/>
            <person name="Song X."/>
            <person name="Zheng Q."/>
            <person name="Huang R."/>
            <person name="Yang H."/>
            <person name="Du X."/>
            <person name="Chen L."/>
            <person name="Yang M."/>
            <person name="Gaffney P.M."/>
            <person name="Wang S."/>
            <person name="Luo L."/>
            <person name="She Z."/>
            <person name="Ming Y."/>
            <person name="Huang W."/>
            <person name="Zhang S."/>
            <person name="Huang B."/>
            <person name="Zhang Y."/>
            <person name="Qu T."/>
            <person name="Ni P."/>
            <person name="Miao G."/>
            <person name="Wang J."/>
            <person name="Wang Q."/>
            <person name="Steinberg C.E."/>
            <person name="Wang H."/>
            <person name="Li N."/>
            <person name="Qian L."/>
            <person name="Zhang G."/>
            <person name="Li Y."/>
            <person name="Yang H."/>
            <person name="Liu X."/>
            <person name="Wang J."/>
            <person name="Yin Y."/>
            <person name="Wang J."/>
        </authorList>
    </citation>
    <scope>NUCLEOTIDE SEQUENCE [LARGE SCALE GENOMIC DNA]</scope>
    <source>
        <strain evidence="8">05x7-T-G4-1.051#20</strain>
    </source>
</reference>
<proteinExistence type="predicted"/>
<dbReference type="PROSITE" id="PS00518">
    <property type="entry name" value="ZF_RING_1"/>
    <property type="match status" value="1"/>
</dbReference>
<dbReference type="InParanoid" id="K1RIF0"/>
<dbReference type="PROSITE" id="PS50082">
    <property type="entry name" value="WD_REPEATS_2"/>
    <property type="match status" value="3"/>
</dbReference>
<dbReference type="HOGENOM" id="CLU_026971_0_0_1"/>
<dbReference type="CDD" id="cd00200">
    <property type="entry name" value="WD40"/>
    <property type="match status" value="1"/>
</dbReference>
<evidence type="ECO:0000256" key="1">
    <source>
        <dbReference type="ARBA" id="ARBA00022574"/>
    </source>
</evidence>
<dbReference type="InterPro" id="IPR017907">
    <property type="entry name" value="Znf_RING_CS"/>
</dbReference>
<evidence type="ECO:0000256" key="5">
    <source>
        <dbReference type="ARBA" id="ARBA00022833"/>
    </source>
</evidence>
<evidence type="ECO:0000256" key="6">
    <source>
        <dbReference type="SAM" id="Coils"/>
    </source>
</evidence>
<sequence>MASNTNDNETEPILLVNKLTPHFLCPVCGQLYRNPVINIKCGHTFCKNCASGCSQCPVDNEPCDASQLIVNRLVVGQIDELLIYCKYGIRKENGIYVVDPTGCQEQIAIGNRHQHENECSFIPKPCPNDVENCGTFRSSELDHHLQVCPYFECEHKDKGCEFHGRQEEVGDHQGRCGYRGLPKAISQKDFKDQTKALESENRCLREKLDSLTKRVEVLEGNKNSLESSLELCLSNYQNLSKKHEALQTIVEQLMTTRNRRSMTSPGNSAEVIRQRSSSTSSFSSPKLSPLANSKTESWKMPFQFKCIGSLRGHKKVVWCLALYKQRLYSSGADNLIKAWDLDDGMWGYAGGMDEEGGHTGMVNENTLVVKGREGTGVVHSMATYENSLVSGGEDLSIRVWNLDSHTEENCIFVWDMKTLSLVHTISGLHHWVRALVVSQDKECLYSGCHNTIGIWSTSGSFQHLGNIPHNYGSIYSLAITHEFLIAGTYNRNIQVFNLSNNQHVFSLRGHIGVVTSLTVTPSGHFLVSSSSDQTIMIWNLENMLPIQTLHRHESGVNAVILFRDFLLSGSEDNEIKVKMPNQGAIALTVEMFIFLQLFQYFQMQMGFALQT</sequence>
<dbReference type="PROSITE" id="PS50089">
    <property type="entry name" value="ZF_RING_2"/>
    <property type="match status" value="1"/>
</dbReference>
<feature type="region of interest" description="Disordered" evidence="7">
    <location>
        <begin position="256"/>
        <end position="292"/>
    </location>
</feature>
<dbReference type="Gene3D" id="3.30.40.10">
    <property type="entry name" value="Zinc/RING finger domain, C3HC4 (zinc finger)"/>
    <property type="match status" value="2"/>
</dbReference>
<dbReference type="InterPro" id="IPR027370">
    <property type="entry name" value="Znf-RING_euk"/>
</dbReference>
<gene>
    <name evidence="8" type="ORF">CGI_10011877</name>
</gene>
<evidence type="ECO:0000256" key="2">
    <source>
        <dbReference type="ARBA" id="ARBA00022723"/>
    </source>
</evidence>
<dbReference type="GO" id="GO:0008270">
    <property type="term" value="F:zinc ion binding"/>
    <property type="evidence" value="ECO:0007669"/>
    <property type="project" value="UniProtKB-KW"/>
</dbReference>
<dbReference type="InterPro" id="IPR001680">
    <property type="entry name" value="WD40_rpt"/>
</dbReference>
<dbReference type="PANTHER" id="PTHR19848:SF8">
    <property type="entry name" value="F-BOX AND WD REPEAT DOMAIN CONTAINING 7"/>
    <property type="match status" value="1"/>
</dbReference>
<evidence type="ECO:0000256" key="7">
    <source>
        <dbReference type="SAM" id="MobiDB-lite"/>
    </source>
</evidence>
<evidence type="ECO:0000256" key="4">
    <source>
        <dbReference type="ARBA" id="ARBA00022771"/>
    </source>
</evidence>
<organism evidence="8">
    <name type="scientific">Magallana gigas</name>
    <name type="common">Pacific oyster</name>
    <name type="synonym">Crassostrea gigas</name>
    <dbReference type="NCBI Taxonomy" id="29159"/>
    <lineage>
        <taxon>Eukaryota</taxon>
        <taxon>Metazoa</taxon>
        <taxon>Spiralia</taxon>
        <taxon>Lophotrochozoa</taxon>
        <taxon>Mollusca</taxon>
        <taxon>Bivalvia</taxon>
        <taxon>Autobranchia</taxon>
        <taxon>Pteriomorphia</taxon>
        <taxon>Ostreida</taxon>
        <taxon>Ostreoidea</taxon>
        <taxon>Ostreidae</taxon>
        <taxon>Magallana</taxon>
    </lineage>
</organism>
<name>K1RIF0_MAGGI</name>
<dbReference type="InterPro" id="IPR020472">
    <property type="entry name" value="WD40_PAC1"/>
</dbReference>
<evidence type="ECO:0000256" key="3">
    <source>
        <dbReference type="ARBA" id="ARBA00022737"/>
    </source>
</evidence>
<dbReference type="PROSITE" id="PS00678">
    <property type="entry name" value="WD_REPEATS_1"/>
    <property type="match status" value="3"/>
</dbReference>
<dbReference type="InterPro" id="IPR015943">
    <property type="entry name" value="WD40/YVTN_repeat-like_dom_sf"/>
</dbReference>
<dbReference type="InterPro" id="IPR001841">
    <property type="entry name" value="Znf_RING"/>
</dbReference>
<keyword evidence="2" id="KW-0479">Metal-binding</keyword>
<keyword evidence="4" id="KW-0863">Zinc-finger</keyword>
<feature type="coiled-coil region" evidence="6">
    <location>
        <begin position="187"/>
        <end position="256"/>
    </location>
</feature>
<keyword evidence="6" id="KW-0175">Coiled coil</keyword>
<dbReference type="EMBL" id="JH816365">
    <property type="protein sequence ID" value="EKC41355.1"/>
    <property type="molecule type" value="Genomic_DNA"/>
</dbReference>
<evidence type="ECO:0000313" key="8">
    <source>
        <dbReference type="EMBL" id="EKC41355.1"/>
    </source>
</evidence>
<dbReference type="PRINTS" id="PR00320">
    <property type="entry name" value="GPROTEINBRPT"/>
</dbReference>